<proteinExistence type="inferred from homology"/>
<name>A0AAN7ZL99_9PEZI</name>
<reference evidence="3" key="1">
    <citation type="submission" date="2023-08" db="EMBL/GenBank/DDBJ databases">
        <title>Black Yeasts Isolated from many extreme environments.</title>
        <authorList>
            <person name="Coleine C."/>
            <person name="Stajich J.E."/>
            <person name="Selbmann L."/>
        </authorList>
    </citation>
    <scope>NUCLEOTIDE SEQUENCE</scope>
    <source>
        <strain evidence="3">CCFEE 5810</strain>
    </source>
</reference>
<organism evidence="3 4">
    <name type="scientific">Elasticomyces elasticus</name>
    <dbReference type="NCBI Taxonomy" id="574655"/>
    <lineage>
        <taxon>Eukaryota</taxon>
        <taxon>Fungi</taxon>
        <taxon>Dikarya</taxon>
        <taxon>Ascomycota</taxon>
        <taxon>Pezizomycotina</taxon>
        <taxon>Dothideomycetes</taxon>
        <taxon>Dothideomycetidae</taxon>
        <taxon>Mycosphaerellales</taxon>
        <taxon>Teratosphaeriaceae</taxon>
        <taxon>Elasticomyces</taxon>
    </lineage>
</organism>
<evidence type="ECO:0000256" key="2">
    <source>
        <dbReference type="ARBA" id="ARBA00023604"/>
    </source>
</evidence>
<dbReference type="AlphaFoldDB" id="A0AAN7ZL99"/>
<dbReference type="EMBL" id="JAVRQU010000019">
    <property type="protein sequence ID" value="KAK5692373.1"/>
    <property type="molecule type" value="Genomic_DNA"/>
</dbReference>
<evidence type="ECO:0000313" key="4">
    <source>
        <dbReference type="Proteomes" id="UP001310594"/>
    </source>
</evidence>
<evidence type="ECO:0008006" key="5">
    <source>
        <dbReference type="Google" id="ProtNLM"/>
    </source>
</evidence>
<dbReference type="PANTHER" id="PTHR34598">
    <property type="entry name" value="BLL6449 PROTEIN"/>
    <property type="match status" value="1"/>
</dbReference>
<comment type="caution">
    <text evidence="3">The sequence shown here is derived from an EMBL/GenBank/DDBJ whole genome shotgun (WGS) entry which is preliminary data.</text>
</comment>
<dbReference type="InterPro" id="IPR044053">
    <property type="entry name" value="AsaB-like"/>
</dbReference>
<dbReference type="Proteomes" id="UP001310594">
    <property type="component" value="Unassembled WGS sequence"/>
</dbReference>
<evidence type="ECO:0000313" key="3">
    <source>
        <dbReference type="EMBL" id="KAK5692373.1"/>
    </source>
</evidence>
<protein>
    <recommendedName>
        <fullName evidence="5">Methyltransferase</fullName>
    </recommendedName>
</protein>
<keyword evidence="1" id="KW-0560">Oxidoreductase</keyword>
<dbReference type="PANTHER" id="PTHR34598:SF3">
    <property type="entry name" value="OXIDOREDUCTASE AN1597"/>
    <property type="match status" value="1"/>
</dbReference>
<accession>A0AAN7ZL99</accession>
<dbReference type="NCBIfam" id="NF041278">
    <property type="entry name" value="CmcJ_NvfI_EfuI"/>
    <property type="match status" value="1"/>
</dbReference>
<sequence>MTSTRLSYLAQLPLYDTEKAFAYNYDRGPDVPPAEQTNLQFETHDDVPIYDARSLPETALAFDKYGFRFQSHPSSLPTAFSGSKEEVQDYCDKMTQFVREEFGGEHAVCCDFRARCNEVSSSEYKANIRGSRPGRDVVGPPIMNIHVDQTQDSGIGRIRRYLSLDEATKYLSGKYRSRIINVWRPINRPSQDCPLAFCAAHTVGKENLVPVDRYNPEFVLELYYLKYAATQEWYWIKDQRPEEIAVFCQFDSQGIDLTCPHSAFLDPNAPEGVGARESLEVRIIVFNAIEGAA</sequence>
<evidence type="ECO:0000256" key="1">
    <source>
        <dbReference type="ARBA" id="ARBA00023002"/>
    </source>
</evidence>
<comment type="similarity">
    <text evidence="2">Belongs to the asaB hydroxylase/desaturase family.</text>
</comment>
<dbReference type="GO" id="GO:0016491">
    <property type="term" value="F:oxidoreductase activity"/>
    <property type="evidence" value="ECO:0007669"/>
    <property type="project" value="UniProtKB-KW"/>
</dbReference>
<gene>
    <name evidence="3" type="ORF">LTR97_010681</name>
</gene>